<proteinExistence type="predicted"/>
<keyword evidence="2" id="KW-0732">Signal</keyword>
<sequence length="318" mass="34654">MQSTAHWAFVLLLELRSVSEVIKDVVGITLIQCAFPKSQPIINDQGCFIDFQEQGNPSMFSIRLDTGNVSSKTLISLLNSGFSGGPWTNTYVAEINSLTSKLSITANGDAAVPFRLLFQSGPNASASLANILGFAGEDSPFALVQTGQRHVNLSGSLFCDISIEELPRNATKQVIFRQGGRMGFRNIVARIPLDVNVGQIKYHDVDQCNKLTNYFEPTKLDRLTVSLTNDQGLPYLPDGLDHSIMFEVTQLGRTWTREPKKRQGVQSSSLPSPSQEVLHVTAEGPRDRTRAPIVAAAAFLGLGGAAYYLLGKEPKEAL</sequence>
<feature type="signal peptide" evidence="2">
    <location>
        <begin position="1"/>
        <end position="20"/>
    </location>
</feature>
<feature type="region of interest" description="Disordered" evidence="1">
    <location>
        <begin position="257"/>
        <end position="284"/>
    </location>
</feature>
<gene>
    <name evidence="3" type="ORF">KFL_012750010</name>
</gene>
<name>A0A1Y1IQ53_KLENI</name>
<dbReference type="EMBL" id="DF238224">
    <property type="protein sequence ID" value="GAQ93055.1"/>
    <property type="molecule type" value="Genomic_DNA"/>
</dbReference>
<dbReference type="Proteomes" id="UP000054558">
    <property type="component" value="Unassembled WGS sequence"/>
</dbReference>
<evidence type="ECO:0000313" key="3">
    <source>
        <dbReference type="EMBL" id="GAQ93055.1"/>
    </source>
</evidence>
<evidence type="ECO:0000313" key="4">
    <source>
        <dbReference type="Proteomes" id="UP000054558"/>
    </source>
</evidence>
<organism evidence="3 4">
    <name type="scientific">Klebsormidium nitens</name>
    <name type="common">Green alga</name>
    <name type="synonym">Ulothrix nitens</name>
    <dbReference type="NCBI Taxonomy" id="105231"/>
    <lineage>
        <taxon>Eukaryota</taxon>
        <taxon>Viridiplantae</taxon>
        <taxon>Streptophyta</taxon>
        <taxon>Klebsormidiophyceae</taxon>
        <taxon>Klebsormidiales</taxon>
        <taxon>Klebsormidiaceae</taxon>
        <taxon>Klebsormidium</taxon>
    </lineage>
</organism>
<reference evidence="3 4" key="1">
    <citation type="journal article" date="2014" name="Nat. Commun.">
        <title>Klebsormidium flaccidum genome reveals primary factors for plant terrestrial adaptation.</title>
        <authorList>
            <person name="Hori K."/>
            <person name="Maruyama F."/>
            <person name="Fujisawa T."/>
            <person name="Togashi T."/>
            <person name="Yamamoto N."/>
            <person name="Seo M."/>
            <person name="Sato S."/>
            <person name="Yamada T."/>
            <person name="Mori H."/>
            <person name="Tajima N."/>
            <person name="Moriyama T."/>
            <person name="Ikeuchi M."/>
            <person name="Watanabe M."/>
            <person name="Wada H."/>
            <person name="Kobayashi K."/>
            <person name="Saito M."/>
            <person name="Masuda T."/>
            <person name="Sasaki-Sekimoto Y."/>
            <person name="Mashiguchi K."/>
            <person name="Awai K."/>
            <person name="Shimojima M."/>
            <person name="Masuda S."/>
            <person name="Iwai M."/>
            <person name="Nobusawa T."/>
            <person name="Narise T."/>
            <person name="Kondo S."/>
            <person name="Saito H."/>
            <person name="Sato R."/>
            <person name="Murakawa M."/>
            <person name="Ihara Y."/>
            <person name="Oshima-Yamada Y."/>
            <person name="Ohtaka K."/>
            <person name="Satoh M."/>
            <person name="Sonobe K."/>
            <person name="Ishii M."/>
            <person name="Ohtani R."/>
            <person name="Kanamori-Sato M."/>
            <person name="Honoki R."/>
            <person name="Miyazaki D."/>
            <person name="Mochizuki H."/>
            <person name="Umetsu J."/>
            <person name="Higashi K."/>
            <person name="Shibata D."/>
            <person name="Kamiya Y."/>
            <person name="Sato N."/>
            <person name="Nakamura Y."/>
            <person name="Tabata S."/>
            <person name="Ida S."/>
            <person name="Kurokawa K."/>
            <person name="Ohta H."/>
        </authorList>
    </citation>
    <scope>NUCLEOTIDE SEQUENCE [LARGE SCALE GENOMIC DNA]</scope>
    <source>
        <strain evidence="3 4">NIES-2285</strain>
    </source>
</reference>
<dbReference type="AlphaFoldDB" id="A0A1Y1IQ53"/>
<accession>A0A1Y1IQ53</accession>
<protein>
    <submittedName>
        <fullName evidence="3">Uncharacterized protein</fullName>
    </submittedName>
</protein>
<evidence type="ECO:0000256" key="1">
    <source>
        <dbReference type="SAM" id="MobiDB-lite"/>
    </source>
</evidence>
<feature type="chain" id="PRO_5012123879" evidence="2">
    <location>
        <begin position="21"/>
        <end position="318"/>
    </location>
</feature>
<keyword evidence="4" id="KW-1185">Reference proteome</keyword>
<feature type="compositionally biased region" description="Polar residues" evidence="1">
    <location>
        <begin position="264"/>
        <end position="275"/>
    </location>
</feature>
<evidence type="ECO:0000256" key="2">
    <source>
        <dbReference type="SAM" id="SignalP"/>
    </source>
</evidence>